<keyword evidence="12" id="KW-0472">Membrane</keyword>
<keyword evidence="11" id="KW-1133">Transmembrane helix</keyword>
<evidence type="ECO:0000256" key="7">
    <source>
        <dbReference type="ARBA" id="ARBA00022723"/>
    </source>
</evidence>
<dbReference type="FunFam" id="2.60.120.200:FF:000259">
    <property type="entry name" value="Chromosome 9, whole genome shotgun sequence"/>
    <property type="match status" value="1"/>
</dbReference>
<dbReference type="NCBIfam" id="TIGR00040">
    <property type="entry name" value="yfcE"/>
    <property type="match status" value="1"/>
</dbReference>
<sequence>MVLVLIIGDLHIPHRIHDLPVKFKKLLVPGKIQQILCTGNVCDKETYEYLRTVSPDVNVVRGDYDEISTFPLSVTVVHNPIKIGVIHGHQSVPTGDLDALSAIARQMDVDVLVSGHTHSIQAVEYDNRFFVNPGSATGAWTGLFNGDPIPSFALMDIQGPVVVTYVYQLIDGDVRVEKVEWRKETDTGPKTLPQPIPSPTPGSPPGGGCGAKSVSLQYIIPWRTMTLCRDHRLVREHWLLYTALTTHPTTTPTPRSLLTFFMDNPAYLSTATLVPASAPPNFAKTRKEADTPYAAASLHSQSSSISSKYSLGPDPHSWGSNLNPHVTEPDDFLHNPTVKGGRIVDDTELSFSYRGLANLGCLSILCLGILALFYRDRMTTRLSAIDALGVNGSGQVPVMPGNRGLIDVETPATAHTQTSWKDQSEWRLVFSDEFNTDNRTFYPGDDPYWEAVDLHYWATNNMEWYDPAAVTTAGGHLVITLSQQQTHDLDYQGGLVSSWNKFCFTGGYIEASVQLPGANNVVGLWPAVWTMGNLGRAGYGASLEGMWPYSYDACDVGTAPNQTIDGQPEAALTSGLEDAGFELSYLPGQRLSRCTCSGESHPGPMHSDGTFVGRSAPEIDIFEGQITGDPLSGQVSQSGQWAPFNKGYIWDNSSDNLVIQDPSISVQNTYLGGVTQQATSVVTNTNQDCYQLEAGCFSVYGFEYKPGYDGAYITWVSNDQIAWTMNAGGVGADSATNISARQVPPEPMYIMANLGMSTNFGPVDLEHLQFPAIMLIDYIRVYQDPNNINIGCSPPDFPTQAYINTYIEAYSNPNLTTWRDDFQQPFPKNSLVDGC</sequence>
<evidence type="ECO:0000256" key="11">
    <source>
        <dbReference type="ARBA" id="ARBA00022989"/>
    </source>
</evidence>
<evidence type="ECO:0000256" key="13">
    <source>
        <dbReference type="ARBA" id="ARBA00023180"/>
    </source>
</evidence>
<evidence type="ECO:0000256" key="9">
    <source>
        <dbReference type="ARBA" id="ARBA00022927"/>
    </source>
</evidence>
<comment type="similarity">
    <text evidence="3">Belongs to the SKN1/KRE6 family.</text>
</comment>
<dbReference type="InterPro" id="IPR028661">
    <property type="entry name" value="Vps29"/>
</dbReference>
<dbReference type="FunFam" id="2.60.120.200:FF:000135">
    <property type="entry name" value="Related to KRE6-glucan synthase subunit"/>
    <property type="match status" value="1"/>
</dbReference>
<keyword evidence="7" id="KW-0479">Metal-binding</keyword>
<dbReference type="GO" id="GO:0005886">
    <property type="term" value="C:plasma membrane"/>
    <property type="evidence" value="ECO:0007669"/>
    <property type="project" value="TreeGrafter"/>
</dbReference>
<keyword evidence="9" id="KW-0653">Protein transport</keyword>
<evidence type="ECO:0000256" key="16">
    <source>
        <dbReference type="SAM" id="MobiDB-lite"/>
    </source>
</evidence>
<protein>
    <recommendedName>
        <fullName evidence="4 15">Vacuolar protein sorting-associated protein 29</fullName>
    </recommendedName>
</protein>
<dbReference type="GO" id="GO:0031505">
    <property type="term" value="P:fungal-type cell wall organization"/>
    <property type="evidence" value="ECO:0007669"/>
    <property type="project" value="TreeGrafter"/>
</dbReference>
<keyword evidence="8" id="KW-0378">Hydrolase</keyword>
<dbReference type="InterPro" id="IPR020935">
    <property type="entry name" value="PdiEstase_YfcE_CS"/>
</dbReference>
<proteinExistence type="inferred from homology"/>
<feature type="domain" description="GH16" evidence="17">
    <location>
        <begin position="418"/>
        <end position="787"/>
    </location>
</feature>
<dbReference type="GO" id="GO:0005789">
    <property type="term" value="C:endoplasmic reticulum membrane"/>
    <property type="evidence" value="ECO:0007669"/>
    <property type="project" value="TreeGrafter"/>
</dbReference>
<keyword evidence="14" id="KW-0961">Cell wall biogenesis/degradation</keyword>
<dbReference type="PROSITE" id="PS01269">
    <property type="entry name" value="UPF0025"/>
    <property type="match status" value="1"/>
</dbReference>
<evidence type="ECO:0000256" key="4">
    <source>
        <dbReference type="ARBA" id="ARBA00017767"/>
    </source>
</evidence>
<dbReference type="GeneID" id="66099942"/>
<dbReference type="CDD" id="cd02180">
    <property type="entry name" value="GH16_fungal_KRE6_glucanase"/>
    <property type="match status" value="1"/>
</dbReference>
<feature type="compositionally biased region" description="Pro residues" evidence="16">
    <location>
        <begin position="192"/>
        <end position="204"/>
    </location>
</feature>
<dbReference type="EMBL" id="MU250551">
    <property type="protein sequence ID" value="KAG7442512.1"/>
    <property type="molecule type" value="Genomic_DNA"/>
</dbReference>
<keyword evidence="19" id="KW-1185">Reference proteome</keyword>
<dbReference type="GO" id="GO:0030904">
    <property type="term" value="C:retromer complex"/>
    <property type="evidence" value="ECO:0007669"/>
    <property type="project" value="InterPro"/>
</dbReference>
<keyword evidence="6" id="KW-0812">Transmembrane</keyword>
<dbReference type="OrthoDB" id="412647at2759"/>
<evidence type="ECO:0000256" key="12">
    <source>
        <dbReference type="ARBA" id="ARBA00023136"/>
    </source>
</evidence>
<dbReference type="PANTHER" id="PTHR31361">
    <property type="entry name" value="BETA-GLUCAN SYNTHESIS-ASSOCIATED PROTEIN KRE6-RELATED"/>
    <property type="match status" value="1"/>
</dbReference>
<dbReference type="GO" id="GO:0031410">
    <property type="term" value="C:cytoplasmic vesicle"/>
    <property type="evidence" value="ECO:0007669"/>
    <property type="project" value="UniProtKB-ARBA"/>
</dbReference>
<dbReference type="Pfam" id="PF03935">
    <property type="entry name" value="SKN1_KRE6_Sbg1"/>
    <property type="match status" value="1"/>
</dbReference>
<evidence type="ECO:0000313" key="18">
    <source>
        <dbReference type="EMBL" id="KAG7442512.1"/>
    </source>
</evidence>
<evidence type="ECO:0000256" key="8">
    <source>
        <dbReference type="ARBA" id="ARBA00022801"/>
    </source>
</evidence>
<comment type="caution">
    <text evidence="18">The sequence shown here is derived from an EMBL/GenBank/DDBJ whole genome shotgun (WGS) entry which is preliminary data.</text>
</comment>
<dbReference type="InterPro" id="IPR013320">
    <property type="entry name" value="ConA-like_dom_sf"/>
</dbReference>
<dbReference type="GO" id="GO:0015031">
    <property type="term" value="P:protein transport"/>
    <property type="evidence" value="ECO:0007669"/>
    <property type="project" value="UniProtKB-KW"/>
</dbReference>
<evidence type="ECO:0000259" key="17">
    <source>
        <dbReference type="PROSITE" id="PS51762"/>
    </source>
</evidence>
<dbReference type="AlphaFoldDB" id="A0A9P7VL63"/>
<dbReference type="SUPFAM" id="SSF49899">
    <property type="entry name" value="Concanavalin A-like lectins/glucanases"/>
    <property type="match status" value="1"/>
</dbReference>
<keyword evidence="13" id="KW-0325">Glycoprotein</keyword>
<evidence type="ECO:0000256" key="14">
    <source>
        <dbReference type="ARBA" id="ARBA00023316"/>
    </source>
</evidence>
<dbReference type="GO" id="GO:0006078">
    <property type="term" value="P:(1-&gt;6)-beta-D-glucan biosynthetic process"/>
    <property type="evidence" value="ECO:0007669"/>
    <property type="project" value="TreeGrafter"/>
</dbReference>
<evidence type="ECO:0000313" key="19">
    <source>
        <dbReference type="Proteomes" id="UP000812287"/>
    </source>
</evidence>
<evidence type="ECO:0000256" key="6">
    <source>
        <dbReference type="ARBA" id="ARBA00022692"/>
    </source>
</evidence>
<dbReference type="GO" id="GO:0015926">
    <property type="term" value="F:glucosidase activity"/>
    <property type="evidence" value="ECO:0007669"/>
    <property type="project" value="TreeGrafter"/>
</dbReference>
<dbReference type="Gene3D" id="2.60.120.200">
    <property type="match status" value="2"/>
</dbReference>
<evidence type="ECO:0000256" key="1">
    <source>
        <dbReference type="ARBA" id="ARBA00004606"/>
    </source>
</evidence>
<gene>
    <name evidence="18" type="ORF">BT62DRAFT_1010474</name>
</gene>
<dbReference type="GO" id="GO:0042147">
    <property type="term" value="P:retrograde transport, endosome to Golgi"/>
    <property type="evidence" value="ECO:0007669"/>
    <property type="project" value="InterPro"/>
</dbReference>
<dbReference type="InterPro" id="IPR000979">
    <property type="entry name" value="Phosphodiesterase_MJ0936/Vps29"/>
</dbReference>
<comment type="subcellular location">
    <subcellularLocation>
        <location evidence="1">Membrane</location>
        <topology evidence="1">Single-pass type II membrane protein</topology>
    </subcellularLocation>
</comment>
<dbReference type="GO" id="GO:0046872">
    <property type="term" value="F:metal ion binding"/>
    <property type="evidence" value="ECO:0007669"/>
    <property type="project" value="UniProtKB-KW"/>
</dbReference>
<evidence type="ECO:0000256" key="2">
    <source>
        <dbReference type="ARBA" id="ARBA00005945"/>
    </source>
</evidence>
<keyword evidence="5" id="KW-0813">Transport</keyword>
<dbReference type="InterPro" id="IPR005629">
    <property type="entry name" value="Skn1/Kre6/Sbg1"/>
</dbReference>
<dbReference type="InterPro" id="IPR000757">
    <property type="entry name" value="Beta-glucanase-like"/>
</dbReference>
<evidence type="ECO:0000256" key="10">
    <source>
        <dbReference type="ARBA" id="ARBA00022968"/>
    </source>
</evidence>
<keyword evidence="10" id="KW-0735">Signal-anchor</keyword>
<evidence type="ECO:0000256" key="5">
    <source>
        <dbReference type="ARBA" id="ARBA00022448"/>
    </source>
</evidence>
<dbReference type="InterPro" id="IPR024654">
    <property type="entry name" value="Calcineurin-like_PHP_lpxH"/>
</dbReference>
<dbReference type="InterPro" id="IPR029052">
    <property type="entry name" value="Metallo-depent_PP-like"/>
</dbReference>
<evidence type="ECO:0000256" key="3">
    <source>
        <dbReference type="ARBA" id="ARBA00010962"/>
    </source>
</evidence>
<evidence type="ECO:0000256" key="15">
    <source>
        <dbReference type="RuleBase" id="RU362040"/>
    </source>
</evidence>
<dbReference type="CDD" id="cd07394">
    <property type="entry name" value="MPP_Vps29"/>
    <property type="match status" value="1"/>
</dbReference>
<dbReference type="FunFam" id="3.60.21.10:FF:000015">
    <property type="entry name" value="Vacuolar protein sorting-associated protein 29"/>
    <property type="match status" value="1"/>
</dbReference>
<dbReference type="PROSITE" id="PS51762">
    <property type="entry name" value="GH16_2"/>
    <property type="match status" value="1"/>
</dbReference>
<dbReference type="RefSeq" id="XP_043036012.1">
    <property type="nucleotide sequence ID" value="XM_043177655.1"/>
</dbReference>
<feature type="region of interest" description="Disordered" evidence="16">
    <location>
        <begin position="181"/>
        <end position="209"/>
    </location>
</feature>
<name>A0A9P7VL63_9AGAR</name>
<dbReference type="PANTHER" id="PTHR31361:SF1">
    <property type="entry name" value="BETA-GLUCAN SYNTHESIS-ASSOCIATED PROTEIN KRE6-RELATED"/>
    <property type="match status" value="1"/>
</dbReference>
<dbReference type="SUPFAM" id="SSF56300">
    <property type="entry name" value="Metallo-dependent phosphatases"/>
    <property type="match status" value="1"/>
</dbReference>
<dbReference type="GO" id="GO:0005829">
    <property type="term" value="C:cytosol"/>
    <property type="evidence" value="ECO:0007669"/>
    <property type="project" value="GOC"/>
</dbReference>
<reference evidence="18" key="1">
    <citation type="submission" date="2020-11" db="EMBL/GenBank/DDBJ databases">
        <title>Adaptations for nitrogen fixation in a non-lichenized fungal sporocarp promotes dispersal by wood-feeding termites.</title>
        <authorList>
            <consortium name="DOE Joint Genome Institute"/>
            <person name="Koch R.A."/>
            <person name="Yoon G."/>
            <person name="Arayal U."/>
            <person name="Lail K."/>
            <person name="Amirebrahimi M."/>
            <person name="Labutti K."/>
            <person name="Lipzen A."/>
            <person name="Riley R."/>
            <person name="Barry K."/>
            <person name="Henrissat B."/>
            <person name="Grigoriev I.V."/>
            <person name="Herr J.R."/>
            <person name="Aime M.C."/>
        </authorList>
    </citation>
    <scope>NUCLEOTIDE SEQUENCE</scope>
    <source>
        <strain evidence="18">MCA 3950</strain>
    </source>
</reference>
<organism evidence="18 19">
    <name type="scientific">Guyanagaster necrorhizus</name>
    <dbReference type="NCBI Taxonomy" id="856835"/>
    <lineage>
        <taxon>Eukaryota</taxon>
        <taxon>Fungi</taxon>
        <taxon>Dikarya</taxon>
        <taxon>Basidiomycota</taxon>
        <taxon>Agaricomycotina</taxon>
        <taxon>Agaricomycetes</taxon>
        <taxon>Agaricomycetidae</taxon>
        <taxon>Agaricales</taxon>
        <taxon>Marasmiineae</taxon>
        <taxon>Physalacriaceae</taxon>
        <taxon>Guyanagaster</taxon>
    </lineage>
</organism>
<comment type="similarity">
    <text evidence="2 15">Belongs to the VPS29 family.</text>
</comment>
<dbReference type="Gene3D" id="3.60.21.10">
    <property type="match status" value="1"/>
</dbReference>
<accession>A0A9P7VL63</accession>
<dbReference type="Proteomes" id="UP000812287">
    <property type="component" value="Unassembled WGS sequence"/>
</dbReference>
<dbReference type="Pfam" id="PF12850">
    <property type="entry name" value="Metallophos_2"/>
    <property type="match status" value="1"/>
</dbReference>